<gene>
    <name evidence="3" type="ORF">BJ983_000166</name>
</gene>
<reference evidence="3 4" key="1">
    <citation type="submission" date="2020-07" db="EMBL/GenBank/DDBJ databases">
        <title>Sequencing the genomes of 1000 actinobacteria strains.</title>
        <authorList>
            <person name="Klenk H.-P."/>
        </authorList>
    </citation>
    <scope>NUCLEOTIDE SEQUENCE [LARGE SCALE GENOMIC DNA]</scope>
    <source>
        <strain evidence="3 4">DSM 45772</strain>
    </source>
</reference>
<dbReference type="PANTHER" id="PTHR21240">
    <property type="entry name" value="2-AMINO-3-CARBOXYLMUCONATE-6-SEMIALDEHYDE DECARBOXYLASE"/>
    <property type="match status" value="1"/>
</dbReference>
<dbReference type="InterPro" id="IPR032465">
    <property type="entry name" value="ACMSD"/>
</dbReference>
<dbReference type="GO" id="GO:0005829">
    <property type="term" value="C:cytosol"/>
    <property type="evidence" value="ECO:0007669"/>
    <property type="project" value="TreeGrafter"/>
</dbReference>
<dbReference type="GO" id="GO:0016831">
    <property type="term" value="F:carboxy-lyase activity"/>
    <property type="evidence" value="ECO:0007669"/>
    <property type="project" value="InterPro"/>
</dbReference>
<dbReference type="GO" id="GO:0016787">
    <property type="term" value="F:hydrolase activity"/>
    <property type="evidence" value="ECO:0007669"/>
    <property type="project" value="InterPro"/>
</dbReference>
<dbReference type="EMBL" id="JACCBN010000001">
    <property type="protein sequence ID" value="NYD34064.1"/>
    <property type="molecule type" value="Genomic_DNA"/>
</dbReference>
<dbReference type="GO" id="GO:0019748">
    <property type="term" value="P:secondary metabolic process"/>
    <property type="evidence" value="ECO:0007669"/>
    <property type="project" value="TreeGrafter"/>
</dbReference>
<accession>A0A7Y9DRJ3</accession>
<protein>
    <recommendedName>
        <fullName evidence="2">Amidohydrolase-related domain-containing protein</fullName>
    </recommendedName>
</protein>
<dbReference type="RefSeq" id="WP_246325501.1">
    <property type="nucleotide sequence ID" value="NZ_BAABHP010000012.1"/>
</dbReference>
<dbReference type="SUPFAM" id="SSF51556">
    <property type="entry name" value="Metallo-dependent hydrolases"/>
    <property type="match status" value="1"/>
</dbReference>
<dbReference type="Proteomes" id="UP000535890">
    <property type="component" value="Unassembled WGS sequence"/>
</dbReference>
<dbReference type="PANTHER" id="PTHR21240:SF30">
    <property type="entry name" value="AMIDOHYDROLASE-RELATED DOMAIN-CONTAINING PROTEIN-RELATED"/>
    <property type="match status" value="1"/>
</dbReference>
<evidence type="ECO:0000256" key="1">
    <source>
        <dbReference type="ARBA" id="ARBA00023239"/>
    </source>
</evidence>
<comment type="caution">
    <text evidence="3">The sequence shown here is derived from an EMBL/GenBank/DDBJ whole genome shotgun (WGS) entry which is preliminary data.</text>
</comment>
<dbReference type="Gene3D" id="3.20.20.140">
    <property type="entry name" value="Metal-dependent hydrolases"/>
    <property type="match status" value="1"/>
</dbReference>
<evidence type="ECO:0000313" key="3">
    <source>
        <dbReference type="EMBL" id="NYD34064.1"/>
    </source>
</evidence>
<feature type="domain" description="Amidohydrolase-related" evidence="2">
    <location>
        <begin position="50"/>
        <end position="322"/>
    </location>
</feature>
<proteinExistence type="predicted"/>
<dbReference type="Pfam" id="PF04909">
    <property type="entry name" value="Amidohydro_2"/>
    <property type="match status" value="1"/>
</dbReference>
<evidence type="ECO:0000259" key="2">
    <source>
        <dbReference type="Pfam" id="PF04909"/>
    </source>
</evidence>
<sequence length="330" mass="35877">MRKLIALEEHLATPEVAEAWRTAPGTDRDRADVASMMDMAGEALLDVGKGRIAAMDDQGIDVQVLSLTAPGVQNLEAERAVPLARGANDAIAKAVSAHPDRFDGFATLPTPDPEASAVELRRAVTDLGLAGAMIHGRTGPVRLDDPRNEPIWAAAAELGAPIYVHPHQPVDEVRDAYYTGFDPATDSALASAAIGWHYETGMQVLRLILSGAFDRHPDLQLIVGHWGEVVLFYLDRITAVSGRFGTDLRRPIADYFRENVSYTGSGLTVPRMLRWTIELVGVERVMTAVDHPFIDNSGGGARRFLEEADLTEAEKDAIGSGNWERIRPAR</sequence>
<dbReference type="InterPro" id="IPR032466">
    <property type="entry name" value="Metal_Hydrolase"/>
</dbReference>
<dbReference type="AlphaFoldDB" id="A0A7Y9DRJ3"/>
<name>A0A7Y9DRJ3_9PSEU</name>
<organism evidence="3 4">
    <name type="scientific">Actinomycetospora corticicola</name>
    <dbReference type="NCBI Taxonomy" id="663602"/>
    <lineage>
        <taxon>Bacteria</taxon>
        <taxon>Bacillati</taxon>
        <taxon>Actinomycetota</taxon>
        <taxon>Actinomycetes</taxon>
        <taxon>Pseudonocardiales</taxon>
        <taxon>Pseudonocardiaceae</taxon>
        <taxon>Actinomycetospora</taxon>
    </lineage>
</organism>
<evidence type="ECO:0000313" key="4">
    <source>
        <dbReference type="Proteomes" id="UP000535890"/>
    </source>
</evidence>
<keyword evidence="4" id="KW-1185">Reference proteome</keyword>
<dbReference type="InterPro" id="IPR006680">
    <property type="entry name" value="Amidohydro-rel"/>
</dbReference>
<keyword evidence="1" id="KW-0456">Lyase</keyword>